<evidence type="ECO:0000313" key="1">
    <source>
        <dbReference type="EMBL" id="ALO46712.1"/>
    </source>
</evidence>
<proteinExistence type="predicted"/>
<dbReference type="AlphaFoldDB" id="A0A0S2KEH3"/>
<organism evidence="1 2">
    <name type="scientific">Pseudohongiella spirulinae</name>
    <dbReference type="NCBI Taxonomy" id="1249552"/>
    <lineage>
        <taxon>Bacteria</taxon>
        <taxon>Pseudomonadati</taxon>
        <taxon>Pseudomonadota</taxon>
        <taxon>Gammaproteobacteria</taxon>
        <taxon>Pseudomonadales</taxon>
        <taxon>Pseudohongiellaceae</taxon>
        <taxon>Pseudohongiella</taxon>
    </lineage>
</organism>
<evidence type="ECO:0000313" key="2">
    <source>
        <dbReference type="Proteomes" id="UP000065641"/>
    </source>
</evidence>
<dbReference type="EMBL" id="CP013189">
    <property type="protein sequence ID" value="ALO46712.1"/>
    <property type="molecule type" value="Genomic_DNA"/>
</dbReference>
<dbReference type="KEGG" id="pspi:PS2015_2073"/>
<reference evidence="1 2" key="1">
    <citation type="submission" date="2015-11" db="EMBL/GenBank/DDBJ databases">
        <authorList>
            <person name="Zhang Y."/>
            <person name="Guo Z."/>
        </authorList>
    </citation>
    <scope>NUCLEOTIDE SEQUENCE [LARGE SCALE GENOMIC DNA]</scope>
    <source>
        <strain evidence="1 2">KCTC 32221</strain>
    </source>
</reference>
<sequence length="137" mass="15261">MMRKLTIPPFMLIMSLLITLALPSIARAEAESLIGTWRGQMTAARYEPVEFVLHISSTANNESYQASLDIPSQNRVGLPVETVIVRNGQITLRLPALQAEFYGDLISESTGQEIVALQGDWNQSGEYIPLRFERAQP</sequence>
<name>A0A0S2KEH3_9GAMM</name>
<protein>
    <submittedName>
        <fullName evidence="1">Uncharacterized protein</fullName>
    </submittedName>
</protein>
<accession>A0A0S2KEH3</accession>
<dbReference type="OrthoDB" id="7064341at2"/>
<keyword evidence="2" id="KW-1185">Reference proteome</keyword>
<dbReference type="Proteomes" id="UP000065641">
    <property type="component" value="Chromosome"/>
</dbReference>
<gene>
    <name evidence="1" type="ORF">PS2015_2073</name>
</gene>
<dbReference type="STRING" id="1249552.PS2015_2073"/>
<dbReference type="RefSeq" id="WP_058022177.1">
    <property type="nucleotide sequence ID" value="NZ_CP013189.1"/>
</dbReference>